<gene>
    <name evidence="1" type="ORF">TSPGSL018_21911</name>
</gene>
<organism evidence="1">
    <name type="scientific">Tetraselmis sp. GSL018</name>
    <dbReference type="NCBI Taxonomy" id="582737"/>
    <lineage>
        <taxon>Eukaryota</taxon>
        <taxon>Viridiplantae</taxon>
        <taxon>Chlorophyta</taxon>
        <taxon>core chlorophytes</taxon>
        <taxon>Chlorodendrophyceae</taxon>
        <taxon>Chlorodendrales</taxon>
        <taxon>Chlorodendraceae</taxon>
        <taxon>Tetraselmis</taxon>
    </lineage>
</organism>
<name>A0A061QX97_9CHLO</name>
<sequence length="83" mass="9237">MRLSLFLLSSPSIEFQRHTSKTSRGDDFKEGSALLFHLQGGNIVRLGYKKLAELRCKAQFVNSAWNSGSRIPVRCSTPIASHS</sequence>
<accession>A0A061QX97</accession>
<proteinExistence type="predicted"/>
<reference evidence="1" key="1">
    <citation type="submission" date="2014-05" db="EMBL/GenBank/DDBJ databases">
        <title>The transcriptome of the halophilic microalga Tetraselmis sp. GSL018 isolated from the Great Salt Lake, Utah.</title>
        <authorList>
            <person name="Jinkerson R.E."/>
            <person name="D'Adamo S."/>
            <person name="Posewitz M.C."/>
        </authorList>
    </citation>
    <scope>NUCLEOTIDE SEQUENCE</scope>
    <source>
        <strain evidence="1">GSL018</strain>
    </source>
</reference>
<dbReference type="EMBL" id="GBEZ01023997">
    <property type="protein sequence ID" value="JAC62941.1"/>
    <property type="molecule type" value="Transcribed_RNA"/>
</dbReference>
<protein>
    <submittedName>
        <fullName evidence="1">Uncharacterized protein</fullName>
    </submittedName>
</protein>
<evidence type="ECO:0000313" key="1">
    <source>
        <dbReference type="EMBL" id="JAC62941.1"/>
    </source>
</evidence>
<dbReference type="AlphaFoldDB" id="A0A061QX97"/>